<dbReference type="Pfam" id="PF07963">
    <property type="entry name" value="N_methyl"/>
    <property type="match status" value="1"/>
</dbReference>
<dbReference type="InterPro" id="IPR011453">
    <property type="entry name" value="DUF1559"/>
</dbReference>
<dbReference type="PANTHER" id="PTHR30093">
    <property type="entry name" value="GENERAL SECRETION PATHWAY PROTEIN G"/>
    <property type="match status" value="1"/>
</dbReference>
<name>A0A517XPI6_9BACT</name>
<dbReference type="EMBL" id="CP036273">
    <property type="protein sequence ID" value="QDU19404.1"/>
    <property type="molecule type" value="Genomic_DNA"/>
</dbReference>
<dbReference type="Pfam" id="PF07596">
    <property type="entry name" value="SBP_bac_10"/>
    <property type="match status" value="1"/>
</dbReference>
<dbReference type="Gene3D" id="3.30.700.10">
    <property type="entry name" value="Glycoprotein, Type 4 Pilin"/>
    <property type="match status" value="1"/>
</dbReference>
<reference evidence="3 4" key="1">
    <citation type="submission" date="2019-02" db="EMBL/GenBank/DDBJ databases">
        <title>Deep-cultivation of Planctomycetes and their phenomic and genomic characterization uncovers novel biology.</title>
        <authorList>
            <person name="Wiegand S."/>
            <person name="Jogler M."/>
            <person name="Boedeker C."/>
            <person name="Pinto D."/>
            <person name="Vollmers J."/>
            <person name="Rivas-Marin E."/>
            <person name="Kohn T."/>
            <person name="Peeters S.H."/>
            <person name="Heuer A."/>
            <person name="Rast P."/>
            <person name="Oberbeckmann S."/>
            <person name="Bunk B."/>
            <person name="Jeske O."/>
            <person name="Meyerdierks A."/>
            <person name="Storesund J.E."/>
            <person name="Kallscheuer N."/>
            <person name="Luecker S."/>
            <person name="Lage O.M."/>
            <person name="Pohl T."/>
            <person name="Merkel B.J."/>
            <person name="Hornburger P."/>
            <person name="Mueller R.-W."/>
            <person name="Bruemmer F."/>
            <person name="Labrenz M."/>
            <person name="Spormann A.M."/>
            <person name="Op den Camp H."/>
            <person name="Overmann J."/>
            <person name="Amann R."/>
            <person name="Jetten M.S.M."/>
            <person name="Mascher T."/>
            <person name="Medema M.H."/>
            <person name="Devos D.P."/>
            <person name="Kaster A.-K."/>
            <person name="Ovreas L."/>
            <person name="Rohde M."/>
            <person name="Galperin M.Y."/>
            <person name="Jogler C."/>
        </authorList>
    </citation>
    <scope>NUCLEOTIDE SEQUENCE [LARGE SCALE GENOMIC DNA]</scope>
    <source>
        <strain evidence="3 4">ETA_A1</strain>
    </source>
</reference>
<dbReference type="InterPro" id="IPR012902">
    <property type="entry name" value="N_methyl_site"/>
</dbReference>
<keyword evidence="1" id="KW-0472">Membrane</keyword>
<organism evidence="3 4">
    <name type="scientific">Urbifossiella limnaea</name>
    <dbReference type="NCBI Taxonomy" id="2528023"/>
    <lineage>
        <taxon>Bacteria</taxon>
        <taxon>Pseudomonadati</taxon>
        <taxon>Planctomycetota</taxon>
        <taxon>Planctomycetia</taxon>
        <taxon>Gemmatales</taxon>
        <taxon>Gemmataceae</taxon>
        <taxon>Urbifossiella</taxon>
    </lineage>
</organism>
<accession>A0A517XPI6</accession>
<sequence length="333" mass="35178">MSPRPSRRAFTLIELLVVIAIIAILIGLLLPAVQKVREAAARAKCQNNLKQIGIGLHAYHDLFGRFPVGMHDDDAESWCWRVHILPLMEQQPAFQALLASGMWLPPNPGGLNGGNVDSAWGSRPTVQGTWGSNAAQRVIPPYVCPSDILPEQSSRGAAKSNYAGNAGNRARFGSATWNGCASAKGRVQNGLLLYANDNLATWVVGFADVTDGLSNTLAVGEVTVSQNVSLSNTADANFPGWAGRNAGTSSVSSCNGFYRQGAMKLAEGTTFPLNMWRTALSNTQSAATFGSQHTGGGNFLLGDGSTRFLRDSVAPANYSAAASRDGGETLPLD</sequence>
<dbReference type="KEGG" id="uli:ETAA1_13280"/>
<dbReference type="RefSeq" id="WP_145244589.1">
    <property type="nucleotide sequence ID" value="NZ_CP036273.1"/>
</dbReference>
<dbReference type="InterPro" id="IPR045584">
    <property type="entry name" value="Pilin-like"/>
</dbReference>
<feature type="domain" description="DUF1559" evidence="2">
    <location>
        <begin position="34"/>
        <end position="315"/>
    </location>
</feature>
<dbReference type="SUPFAM" id="SSF54523">
    <property type="entry name" value="Pili subunits"/>
    <property type="match status" value="1"/>
</dbReference>
<evidence type="ECO:0000313" key="3">
    <source>
        <dbReference type="EMBL" id="QDU19404.1"/>
    </source>
</evidence>
<evidence type="ECO:0000256" key="1">
    <source>
        <dbReference type="SAM" id="Phobius"/>
    </source>
</evidence>
<dbReference type="Proteomes" id="UP000319576">
    <property type="component" value="Chromosome"/>
</dbReference>
<dbReference type="PANTHER" id="PTHR30093:SF2">
    <property type="entry name" value="TYPE II SECRETION SYSTEM PROTEIN H"/>
    <property type="match status" value="1"/>
</dbReference>
<dbReference type="NCBIfam" id="TIGR04294">
    <property type="entry name" value="pre_pil_HX9DG"/>
    <property type="match status" value="1"/>
</dbReference>
<evidence type="ECO:0000313" key="4">
    <source>
        <dbReference type="Proteomes" id="UP000319576"/>
    </source>
</evidence>
<keyword evidence="1" id="KW-1133">Transmembrane helix</keyword>
<keyword evidence="4" id="KW-1185">Reference proteome</keyword>
<feature type="transmembrane region" description="Helical" evidence="1">
    <location>
        <begin position="12"/>
        <end position="33"/>
    </location>
</feature>
<dbReference type="OrthoDB" id="272450at2"/>
<protein>
    <submittedName>
        <fullName evidence="3">Putative major pilin subunit</fullName>
    </submittedName>
</protein>
<proteinExistence type="predicted"/>
<dbReference type="NCBIfam" id="TIGR02532">
    <property type="entry name" value="IV_pilin_GFxxxE"/>
    <property type="match status" value="1"/>
</dbReference>
<gene>
    <name evidence="3" type="ORF">ETAA1_13280</name>
</gene>
<dbReference type="InterPro" id="IPR027558">
    <property type="entry name" value="Pre_pil_HX9DG_C"/>
</dbReference>
<evidence type="ECO:0000259" key="2">
    <source>
        <dbReference type="Pfam" id="PF07596"/>
    </source>
</evidence>
<keyword evidence="1" id="KW-0812">Transmembrane</keyword>
<dbReference type="AlphaFoldDB" id="A0A517XPI6"/>